<feature type="compositionally biased region" description="Polar residues" evidence="1">
    <location>
        <begin position="159"/>
        <end position="184"/>
    </location>
</feature>
<feature type="region of interest" description="Disordered" evidence="1">
    <location>
        <begin position="506"/>
        <end position="537"/>
    </location>
</feature>
<proteinExistence type="predicted"/>
<evidence type="ECO:0000259" key="2">
    <source>
        <dbReference type="Pfam" id="PF10407"/>
    </source>
</evidence>
<organism evidence="3 4">
    <name type="scientific">Plenodomus tracheiphilus IPT5</name>
    <dbReference type="NCBI Taxonomy" id="1408161"/>
    <lineage>
        <taxon>Eukaryota</taxon>
        <taxon>Fungi</taxon>
        <taxon>Dikarya</taxon>
        <taxon>Ascomycota</taxon>
        <taxon>Pezizomycotina</taxon>
        <taxon>Dothideomycetes</taxon>
        <taxon>Pleosporomycetidae</taxon>
        <taxon>Pleosporales</taxon>
        <taxon>Pleosporineae</taxon>
        <taxon>Leptosphaeriaceae</taxon>
        <taxon>Plenodomus</taxon>
    </lineage>
</organism>
<feature type="compositionally biased region" description="Low complexity" evidence="1">
    <location>
        <begin position="400"/>
        <end position="415"/>
    </location>
</feature>
<dbReference type="EMBL" id="MU006355">
    <property type="protein sequence ID" value="KAF2845068.1"/>
    <property type="molecule type" value="Genomic_DNA"/>
</dbReference>
<dbReference type="InterPro" id="IPR018844">
    <property type="entry name" value="Dnt1-like_N"/>
</dbReference>
<gene>
    <name evidence="3" type="ORF">T440DRAFT_522974</name>
</gene>
<feature type="region of interest" description="Disordered" evidence="1">
    <location>
        <begin position="151"/>
        <end position="202"/>
    </location>
</feature>
<feature type="region of interest" description="Disordered" evidence="1">
    <location>
        <begin position="280"/>
        <end position="322"/>
    </location>
</feature>
<feature type="compositionally biased region" description="Polar residues" evidence="1">
    <location>
        <begin position="521"/>
        <end position="537"/>
    </location>
</feature>
<dbReference type="Pfam" id="PF10407">
    <property type="entry name" value="Cytokin_check_N"/>
    <property type="match status" value="1"/>
</dbReference>
<dbReference type="OrthoDB" id="6365676at2759"/>
<evidence type="ECO:0000313" key="3">
    <source>
        <dbReference type="EMBL" id="KAF2845068.1"/>
    </source>
</evidence>
<reference evidence="3" key="1">
    <citation type="submission" date="2020-01" db="EMBL/GenBank/DDBJ databases">
        <authorList>
            <consortium name="DOE Joint Genome Institute"/>
            <person name="Haridas S."/>
            <person name="Albert R."/>
            <person name="Binder M."/>
            <person name="Bloem J."/>
            <person name="Labutti K."/>
            <person name="Salamov A."/>
            <person name="Andreopoulos B."/>
            <person name="Baker S.E."/>
            <person name="Barry K."/>
            <person name="Bills G."/>
            <person name="Bluhm B.H."/>
            <person name="Cannon C."/>
            <person name="Castanera R."/>
            <person name="Culley D.E."/>
            <person name="Daum C."/>
            <person name="Ezra D."/>
            <person name="Gonzalez J.B."/>
            <person name="Henrissat B."/>
            <person name="Kuo A."/>
            <person name="Liang C."/>
            <person name="Lipzen A."/>
            <person name="Lutzoni F."/>
            <person name="Magnuson J."/>
            <person name="Mondo S."/>
            <person name="Nolan M."/>
            <person name="Ohm R."/>
            <person name="Pangilinan J."/>
            <person name="Park H.-J."/>
            <person name="Ramirez L."/>
            <person name="Alfaro M."/>
            <person name="Sun H."/>
            <person name="Tritt A."/>
            <person name="Yoshinaga Y."/>
            <person name="Zwiers L.-H."/>
            <person name="Turgeon B.G."/>
            <person name="Goodwin S.B."/>
            <person name="Spatafora J.W."/>
            <person name="Crous P.W."/>
            <person name="Grigoriev I.V."/>
        </authorList>
    </citation>
    <scope>NUCLEOTIDE SEQUENCE</scope>
    <source>
        <strain evidence="3">IPT5</strain>
    </source>
</reference>
<evidence type="ECO:0000256" key="1">
    <source>
        <dbReference type="SAM" id="MobiDB-lite"/>
    </source>
</evidence>
<feature type="region of interest" description="Disordered" evidence="1">
    <location>
        <begin position="364"/>
        <end position="446"/>
    </location>
</feature>
<name>A0A6A7ASD2_9PLEO</name>
<accession>A0A6A7ASD2</accession>
<protein>
    <recommendedName>
        <fullName evidence="2">Nucleolar protein Dnt1-like N-terminal domain-containing protein</fullName>
    </recommendedName>
</protein>
<feature type="domain" description="Nucleolar protein Dnt1-like N-terminal" evidence="2">
    <location>
        <begin position="55"/>
        <end position="106"/>
    </location>
</feature>
<keyword evidence="4" id="KW-1185">Reference proteome</keyword>
<dbReference type="Proteomes" id="UP000799423">
    <property type="component" value="Unassembled WGS sequence"/>
</dbReference>
<dbReference type="AlphaFoldDB" id="A0A6A7ASD2"/>
<feature type="compositionally biased region" description="Polar residues" evidence="1">
    <location>
        <begin position="427"/>
        <end position="446"/>
    </location>
</feature>
<evidence type="ECO:0000313" key="4">
    <source>
        <dbReference type="Proteomes" id="UP000799423"/>
    </source>
</evidence>
<sequence length="537" mass="58796">MAHMMAPPALPAAPTGMVLNVEVPPLTIENAHGPSRFQAIAEFKARNLTVPVQLNDTIGHVYTQIEARYKRNYCNPKQTAAFAINKLQNADGFDLDVDDTVGSIFGCETDPKRRKIIVVHSFFDRDFSVPVDSNLRPAAARKRLLELRAEHANKRRRIQASSPPRDQPIPTTESEPSQENTPNHAANGVPAANRSSRAHTGDSMVYMEEGQTGKDEFPPVVKSESPELGLFPRQHTPESLSVEPVAALSPIFVREETQPQVEVSRPRETIRVSDSAMLHSPEVTPAQGRQARSRTSLKRKDIYDVPSSPDFVTKKPKPKMATYGRSPKIVEKEVDLLNSSRWESAQARKRPAAERLNKAHAFYFPDDDDDEIESTPQHEEALNRSHSLQNGVSIPYKGAPGKISKPGSLKKPSSSVMSNIKAAKQFAPSSSRQSIATPEKSTTSKISDPTVRARFAALREGRKALQVLDNSTENNDTGPATPAGRLTVNEEAVFAEPTVVARLSAQPSVPKTPVPLPANVGNLSQKEACPKTTNFGT</sequence>